<gene>
    <name evidence="1" type="ORF">BcellWH2_01953</name>
</gene>
<dbReference type="PROSITE" id="PS51257">
    <property type="entry name" value="PROKAR_LIPOPROTEIN"/>
    <property type="match status" value="1"/>
</dbReference>
<dbReference type="Gene3D" id="2.60.120.260">
    <property type="entry name" value="Galactose-binding domain-like"/>
    <property type="match status" value="2"/>
</dbReference>
<dbReference type="KEGG" id="bcel:BcellWH2_01953"/>
<evidence type="ECO:0008006" key="3">
    <source>
        <dbReference type="Google" id="ProtNLM"/>
    </source>
</evidence>
<sequence>MNRISNYIAFISLFFVIVSCNSHLNGVSQGVNYALKKSGNNCNELEKVLLYYQNDSLRYEAACFLIENMVGHFSNQGSATDFYKQKLRMRLKPFSRDFLDSLWKETSVRYSDEDFVKSYDLEVIESSYLIEDIDRAFQVWETAPWYKEVSFEMFCQYILPYRVSDEQLVEHWRDSLIQDYAGCIRGVTDMKQAFALLARAVDKELRSASSKCPYLLDVLTMRDARFSRCEQRCIVTGNVMRALGIPIAYDCVERWANYSKNGHSWIVLMGTDGKTYTLYEGDSIPRPATWIDSSFFKPLALPDSNYSYRVDSLKRAAKVYRQNYFREEDRDYSVMDVSAEYGLTDSVVIQVNSTAEYAELCTFKTGEDWETIVRSKIRKGNCVFRNLGASIVYLPVVVKKDKTEVLDAPFILRKGGAVKKLIPSKQKRTMRLNRKYILLTNWTNRWYELIGGRFEASNDSDFRNADLLHTICDFPVYCNEVKLQTTKSYRYVRYVSSKVSKSALAELTFFCNEKEIKGRAMGEGLSPPSQKRAFDHDLMSIADPQQKDYWVGLDLEQPCRLDKLVYYPRNDDNFIVTGEVYELFYCDKGDWHSLGIMTAESGELVYENVPGNALYLLKNRTKGKEERIFTYENDRQVWW</sequence>
<evidence type="ECO:0000313" key="1">
    <source>
        <dbReference type="EMBL" id="ALJ59199.1"/>
    </source>
</evidence>
<evidence type="ECO:0000313" key="2">
    <source>
        <dbReference type="Proteomes" id="UP000061809"/>
    </source>
</evidence>
<proteinExistence type="predicted"/>
<dbReference type="PATRIC" id="fig|246787.4.peg.2011"/>
<name>A0A0P0GGT6_9BACE</name>
<accession>A0A0P0GGT6</accession>
<dbReference type="EMBL" id="CP012801">
    <property type="protein sequence ID" value="ALJ59199.1"/>
    <property type="molecule type" value="Genomic_DNA"/>
</dbReference>
<organism evidence="1 2">
    <name type="scientific">Bacteroides cellulosilyticus</name>
    <dbReference type="NCBI Taxonomy" id="246787"/>
    <lineage>
        <taxon>Bacteria</taxon>
        <taxon>Pseudomonadati</taxon>
        <taxon>Bacteroidota</taxon>
        <taxon>Bacteroidia</taxon>
        <taxon>Bacteroidales</taxon>
        <taxon>Bacteroidaceae</taxon>
        <taxon>Bacteroides</taxon>
    </lineage>
</organism>
<dbReference type="PANTHER" id="PTHR35532:SF5">
    <property type="entry name" value="CARBOHYDRATE-BINDING DOMAIN-CONTAINING PROTEIN"/>
    <property type="match status" value="1"/>
</dbReference>
<dbReference type="PANTHER" id="PTHR35532">
    <property type="entry name" value="SIMILAR TO POLYHYDROXYALKANOATE DEPOLYMERASE"/>
    <property type="match status" value="1"/>
</dbReference>
<reference evidence="1 2" key="1">
    <citation type="journal article" date="2015" name="Science">
        <title>Genetic determinants of in vivo fitness and diet responsiveness in multiple human gut Bacteroides.</title>
        <authorList>
            <person name="Wu M."/>
            <person name="McNulty N.P."/>
            <person name="Rodionov D.A."/>
            <person name="Khoroshkin M.S."/>
            <person name="Griffin N.W."/>
            <person name="Cheng J."/>
            <person name="Latreille P."/>
            <person name="Kerstetter R.A."/>
            <person name="Terrapon N."/>
            <person name="Henrissat B."/>
            <person name="Osterman A.L."/>
            <person name="Gordon J.I."/>
        </authorList>
    </citation>
    <scope>NUCLEOTIDE SEQUENCE [LARGE SCALE GENOMIC DNA]</scope>
    <source>
        <strain evidence="1 2">WH2</strain>
    </source>
</reference>
<dbReference type="AlphaFoldDB" id="A0A0P0GGT6"/>
<dbReference type="Proteomes" id="UP000061809">
    <property type="component" value="Chromosome"/>
</dbReference>
<protein>
    <recommendedName>
        <fullName evidence="3">F5/8 type C domain protein</fullName>
    </recommendedName>
</protein>